<keyword evidence="4" id="KW-0482">Metalloprotease</keyword>
<keyword evidence="4" id="KW-0645">Protease</keyword>
<dbReference type="GO" id="GO:0030574">
    <property type="term" value="P:collagen catabolic process"/>
    <property type="evidence" value="ECO:0007669"/>
    <property type="project" value="TreeGrafter"/>
</dbReference>
<keyword evidence="5" id="KW-1133">Transmembrane helix</keyword>
<sequence>MCPYFGTESVRGTTPSAIVFSFVDKVHNITRKVCRFERTIFFLTVTLLAIVCQALPIIAPNRGNLSNSAVSQAVIYLTKYGYLPPSDPASGNLRTESQLREAISTMQLFGGLKPTGLLDEVTLELMRRRRCGVSDVIPGGPYRVKRYAIQGQKWPSTNLTWR</sequence>
<evidence type="ECO:0000256" key="2">
    <source>
        <dbReference type="ARBA" id="ARBA00010370"/>
    </source>
</evidence>
<evidence type="ECO:0000256" key="4">
    <source>
        <dbReference type="ARBA" id="ARBA00023049"/>
    </source>
</evidence>
<evidence type="ECO:0000256" key="5">
    <source>
        <dbReference type="SAM" id="Phobius"/>
    </source>
</evidence>
<dbReference type="EMBL" id="BMAW01011115">
    <property type="protein sequence ID" value="GFT22018.1"/>
    <property type="molecule type" value="Genomic_DNA"/>
</dbReference>
<keyword evidence="4" id="KW-0378">Hydrolase</keyword>
<dbReference type="PANTHER" id="PTHR10201:SF291">
    <property type="entry name" value="MATRIX METALLOPROTEINASE 1, ISOFORM C-RELATED"/>
    <property type="match status" value="1"/>
</dbReference>
<dbReference type="OrthoDB" id="406838at2759"/>
<dbReference type="InterPro" id="IPR002477">
    <property type="entry name" value="Peptidoglycan-bd-like"/>
</dbReference>
<protein>
    <submittedName>
        <fullName evidence="7">Matrix metalloproteinase-17</fullName>
    </submittedName>
</protein>
<dbReference type="GO" id="GO:0004222">
    <property type="term" value="F:metalloendopeptidase activity"/>
    <property type="evidence" value="ECO:0007669"/>
    <property type="project" value="TreeGrafter"/>
</dbReference>
<dbReference type="InterPro" id="IPR036365">
    <property type="entry name" value="PGBD-like_sf"/>
</dbReference>
<keyword evidence="3" id="KW-0732">Signal</keyword>
<dbReference type="GO" id="GO:0030198">
    <property type="term" value="P:extracellular matrix organization"/>
    <property type="evidence" value="ECO:0007669"/>
    <property type="project" value="TreeGrafter"/>
</dbReference>
<dbReference type="AlphaFoldDB" id="A0A8X6NMU8"/>
<organism evidence="7 8">
    <name type="scientific">Nephila pilipes</name>
    <name type="common">Giant wood spider</name>
    <name type="synonym">Nephila maculata</name>
    <dbReference type="NCBI Taxonomy" id="299642"/>
    <lineage>
        <taxon>Eukaryota</taxon>
        <taxon>Metazoa</taxon>
        <taxon>Ecdysozoa</taxon>
        <taxon>Arthropoda</taxon>
        <taxon>Chelicerata</taxon>
        <taxon>Arachnida</taxon>
        <taxon>Araneae</taxon>
        <taxon>Araneomorphae</taxon>
        <taxon>Entelegynae</taxon>
        <taxon>Araneoidea</taxon>
        <taxon>Nephilidae</taxon>
        <taxon>Nephila</taxon>
    </lineage>
</organism>
<dbReference type="SUPFAM" id="SSF47090">
    <property type="entry name" value="PGBD-like"/>
    <property type="match status" value="1"/>
</dbReference>
<evidence type="ECO:0000313" key="7">
    <source>
        <dbReference type="EMBL" id="GFT22018.1"/>
    </source>
</evidence>
<keyword evidence="5" id="KW-0812">Transmembrane</keyword>
<keyword evidence="5" id="KW-0472">Membrane</keyword>
<comment type="similarity">
    <text evidence="2">Belongs to the peptidase M10A family.</text>
</comment>
<gene>
    <name evidence="7" type="primary">Mmp17</name>
    <name evidence="7" type="ORF">NPIL_485823</name>
</gene>
<dbReference type="InterPro" id="IPR024079">
    <property type="entry name" value="MetalloPept_cat_dom_sf"/>
</dbReference>
<dbReference type="Gene3D" id="3.40.390.10">
    <property type="entry name" value="Collagenase (Catalytic Domain)"/>
    <property type="match status" value="1"/>
</dbReference>
<accession>A0A8X6NMU8</accession>
<proteinExistence type="inferred from homology"/>
<reference evidence="7" key="1">
    <citation type="submission" date="2020-08" db="EMBL/GenBank/DDBJ databases">
        <title>Multicomponent nature underlies the extraordinary mechanical properties of spider dragline silk.</title>
        <authorList>
            <person name="Kono N."/>
            <person name="Nakamura H."/>
            <person name="Mori M."/>
            <person name="Yoshida Y."/>
            <person name="Ohtoshi R."/>
            <person name="Malay A.D."/>
            <person name="Moran D.A.P."/>
            <person name="Tomita M."/>
            <person name="Numata K."/>
            <person name="Arakawa K."/>
        </authorList>
    </citation>
    <scope>NUCLEOTIDE SEQUENCE</scope>
</reference>
<evidence type="ECO:0000313" key="8">
    <source>
        <dbReference type="Proteomes" id="UP000887013"/>
    </source>
</evidence>
<feature type="domain" description="Peptidoglycan binding-like" evidence="6">
    <location>
        <begin position="67"/>
        <end position="126"/>
    </location>
</feature>
<dbReference type="Proteomes" id="UP000887013">
    <property type="component" value="Unassembled WGS sequence"/>
</dbReference>
<comment type="caution">
    <text evidence="7">The sequence shown here is derived from an EMBL/GenBank/DDBJ whole genome shotgun (WGS) entry which is preliminary data.</text>
</comment>
<dbReference type="PANTHER" id="PTHR10201">
    <property type="entry name" value="MATRIX METALLOPROTEINASE"/>
    <property type="match status" value="1"/>
</dbReference>
<evidence type="ECO:0000256" key="3">
    <source>
        <dbReference type="ARBA" id="ARBA00022729"/>
    </source>
</evidence>
<feature type="transmembrane region" description="Helical" evidence="5">
    <location>
        <begin position="40"/>
        <end position="59"/>
    </location>
</feature>
<evidence type="ECO:0000256" key="1">
    <source>
        <dbReference type="ARBA" id="ARBA00001947"/>
    </source>
</evidence>
<keyword evidence="8" id="KW-1185">Reference proteome</keyword>
<comment type="cofactor">
    <cofactor evidence="1">
        <name>Zn(2+)</name>
        <dbReference type="ChEBI" id="CHEBI:29105"/>
    </cofactor>
</comment>
<dbReference type="Pfam" id="PF01471">
    <property type="entry name" value="PG_binding_1"/>
    <property type="match status" value="1"/>
</dbReference>
<name>A0A8X6NMU8_NEPPI</name>
<evidence type="ECO:0000259" key="6">
    <source>
        <dbReference type="Pfam" id="PF01471"/>
    </source>
</evidence>